<dbReference type="GO" id="GO:0016787">
    <property type="term" value="F:hydrolase activity"/>
    <property type="evidence" value="ECO:0007669"/>
    <property type="project" value="UniProtKB-KW"/>
</dbReference>
<dbReference type="OrthoDB" id="3291337at2"/>
<dbReference type="InterPro" id="IPR039374">
    <property type="entry name" value="SIP_fam"/>
</dbReference>
<dbReference type="CDD" id="cd06193">
    <property type="entry name" value="siderophore_interacting"/>
    <property type="match status" value="1"/>
</dbReference>
<dbReference type="GO" id="GO:0016491">
    <property type="term" value="F:oxidoreductase activity"/>
    <property type="evidence" value="ECO:0007669"/>
    <property type="project" value="InterPro"/>
</dbReference>
<dbReference type="Pfam" id="PF08021">
    <property type="entry name" value="FAD_binding_9"/>
    <property type="match status" value="1"/>
</dbReference>
<dbReference type="SUPFAM" id="SSF63380">
    <property type="entry name" value="Riboflavin synthase domain-like"/>
    <property type="match status" value="1"/>
</dbReference>
<gene>
    <name evidence="2" type="primary">irtA_1</name>
    <name evidence="2" type="ORF">NCTC11636_01624</name>
</gene>
<dbReference type="InterPro" id="IPR039261">
    <property type="entry name" value="FNR_nucleotide-bd"/>
</dbReference>
<evidence type="ECO:0000313" key="2">
    <source>
        <dbReference type="EMBL" id="VEG28602.1"/>
    </source>
</evidence>
<keyword evidence="2" id="KW-0378">Hydrolase</keyword>
<dbReference type="InterPro" id="IPR017938">
    <property type="entry name" value="Riboflavin_synthase-like_b-brl"/>
</dbReference>
<dbReference type="InterPro" id="IPR017927">
    <property type="entry name" value="FAD-bd_FR_type"/>
</dbReference>
<dbReference type="PANTHER" id="PTHR30157">
    <property type="entry name" value="FERRIC REDUCTASE, NADPH-DEPENDENT"/>
    <property type="match status" value="1"/>
</dbReference>
<protein>
    <submittedName>
        <fullName evidence="2">Iron import ATP-binding/permease protein IrtA</fullName>
        <ecNumber evidence="2">3.6.3.-</ecNumber>
    </submittedName>
</protein>
<keyword evidence="2" id="KW-0067">ATP-binding</keyword>
<dbReference type="PANTHER" id="PTHR30157:SF0">
    <property type="entry name" value="NADPH-DEPENDENT FERRIC-CHELATE REDUCTASE"/>
    <property type="match status" value="1"/>
</dbReference>
<dbReference type="PROSITE" id="PS51384">
    <property type="entry name" value="FAD_FR"/>
    <property type="match status" value="1"/>
</dbReference>
<evidence type="ECO:0000313" key="3">
    <source>
        <dbReference type="Proteomes" id="UP000266895"/>
    </source>
</evidence>
<dbReference type="Gene3D" id="2.40.30.10">
    <property type="entry name" value="Translation factors"/>
    <property type="match status" value="1"/>
</dbReference>
<evidence type="ECO:0000259" key="1">
    <source>
        <dbReference type="PROSITE" id="PS51384"/>
    </source>
</evidence>
<dbReference type="Proteomes" id="UP000266895">
    <property type="component" value="Chromosome"/>
</dbReference>
<dbReference type="Gene3D" id="3.40.50.80">
    <property type="entry name" value="Nucleotide-binding domain of ferredoxin-NADP reductase (FNR) module"/>
    <property type="match status" value="1"/>
</dbReference>
<dbReference type="InterPro" id="IPR013113">
    <property type="entry name" value="SIP_FAD-bd"/>
</dbReference>
<name>A0A3S4TA70_9ACTO</name>
<keyword evidence="3" id="KW-1185">Reference proteome</keyword>
<dbReference type="EC" id="3.6.3.-" evidence="2"/>
<dbReference type="KEGG" id="ahw:NCTC11636_01624"/>
<reference evidence="2 3" key="1">
    <citation type="submission" date="2018-12" db="EMBL/GenBank/DDBJ databases">
        <authorList>
            <consortium name="Pathogen Informatics"/>
        </authorList>
    </citation>
    <scope>NUCLEOTIDE SEQUENCE [LARGE SCALE GENOMIC DNA]</scope>
    <source>
        <strain evidence="2 3">NCTC11636</strain>
    </source>
</reference>
<dbReference type="AlphaFoldDB" id="A0A3S4TA70"/>
<accession>A0A3S4TA70</accession>
<organism evidence="2 3">
    <name type="scientific">Actinomyces howellii</name>
    <dbReference type="NCBI Taxonomy" id="52771"/>
    <lineage>
        <taxon>Bacteria</taxon>
        <taxon>Bacillati</taxon>
        <taxon>Actinomycetota</taxon>
        <taxon>Actinomycetes</taxon>
        <taxon>Actinomycetales</taxon>
        <taxon>Actinomycetaceae</taxon>
        <taxon>Actinomyces</taxon>
    </lineage>
</organism>
<proteinExistence type="predicted"/>
<dbReference type="RefSeq" id="WP_126382672.1">
    <property type="nucleotide sequence ID" value="NZ_LR134350.1"/>
</dbReference>
<dbReference type="EMBL" id="LR134350">
    <property type="protein sequence ID" value="VEG28602.1"/>
    <property type="molecule type" value="Genomic_DNA"/>
</dbReference>
<dbReference type="GO" id="GO:0005524">
    <property type="term" value="F:ATP binding"/>
    <property type="evidence" value="ECO:0007669"/>
    <property type="project" value="UniProtKB-KW"/>
</dbReference>
<sequence>MPRGVQGAVLRLLRAPEHVLAVTEVRELPPYTEVTVRCPTLLGASAATLPPTTWVRMWIPEGGREHQRAYTLTRVDRATATARILFLHHTPSGPASRWARTAEPGDTVPVQLLGGTSYRPPREDDSVLLVGDGASAPAVAEALSHAPAGCQTQVVLAAQAGHLPPGVSPGTGSHTLTLVDPGGGQERVLAAVSEVLADAGTPSWAWVAMGSGTTRAVRSRLLNAGVPRRSIQHQAYWVQGKAMGTSGPAQPG</sequence>
<feature type="domain" description="FAD-binding FR-type" evidence="1">
    <location>
        <begin position="15"/>
        <end position="120"/>
    </location>
</feature>
<dbReference type="InterPro" id="IPR007037">
    <property type="entry name" value="SIP_rossman_dom"/>
</dbReference>
<keyword evidence="2" id="KW-0547">Nucleotide-binding</keyword>
<dbReference type="Pfam" id="PF04954">
    <property type="entry name" value="SIP"/>
    <property type="match status" value="1"/>
</dbReference>